<feature type="transmembrane region" description="Helical" evidence="1">
    <location>
        <begin position="387"/>
        <end position="409"/>
    </location>
</feature>
<dbReference type="EMBL" id="FQZB01000004">
    <property type="protein sequence ID" value="SHI60126.1"/>
    <property type="molecule type" value="Genomic_DNA"/>
</dbReference>
<feature type="transmembrane region" description="Helical" evidence="1">
    <location>
        <begin position="415"/>
        <end position="435"/>
    </location>
</feature>
<feature type="transmembrane region" description="Helical" evidence="1">
    <location>
        <begin position="755"/>
        <end position="775"/>
    </location>
</feature>
<feature type="transmembrane region" description="Helical" evidence="1">
    <location>
        <begin position="720"/>
        <end position="743"/>
    </location>
</feature>
<reference evidence="2 3" key="1">
    <citation type="submission" date="2016-11" db="EMBL/GenBank/DDBJ databases">
        <authorList>
            <person name="Jaros S."/>
            <person name="Januszkiewicz K."/>
            <person name="Wedrychowicz H."/>
        </authorList>
    </citation>
    <scope>NUCLEOTIDE SEQUENCE [LARGE SCALE GENOMIC DNA]</scope>
    <source>
        <strain evidence="2 3">DSM 21758</strain>
    </source>
</reference>
<keyword evidence="3" id="KW-1185">Reference proteome</keyword>
<keyword evidence="1" id="KW-0812">Transmembrane</keyword>
<feature type="transmembrane region" description="Helical" evidence="1">
    <location>
        <begin position="298"/>
        <end position="318"/>
    </location>
</feature>
<keyword evidence="1" id="KW-0472">Membrane</keyword>
<dbReference type="Proteomes" id="UP000184310">
    <property type="component" value="Unassembled WGS sequence"/>
</dbReference>
<dbReference type="PANTHER" id="PTHR30287:SF2">
    <property type="entry name" value="BLL1001 PROTEIN"/>
    <property type="match status" value="1"/>
</dbReference>
<evidence type="ECO:0000313" key="2">
    <source>
        <dbReference type="EMBL" id="SHI60126.1"/>
    </source>
</evidence>
<organism evidence="2 3">
    <name type="scientific">Clostridium cavendishii DSM 21758</name>
    <dbReference type="NCBI Taxonomy" id="1121302"/>
    <lineage>
        <taxon>Bacteria</taxon>
        <taxon>Bacillati</taxon>
        <taxon>Bacillota</taxon>
        <taxon>Clostridia</taxon>
        <taxon>Eubacteriales</taxon>
        <taxon>Clostridiaceae</taxon>
        <taxon>Clostridium</taxon>
    </lineage>
</organism>
<feature type="transmembrane region" description="Helical" evidence="1">
    <location>
        <begin position="456"/>
        <end position="477"/>
    </location>
</feature>
<protein>
    <submittedName>
        <fullName evidence="2">Putative ABC transport system permease protein</fullName>
    </submittedName>
</protein>
<dbReference type="InterPro" id="IPR038766">
    <property type="entry name" value="Membrane_comp_ABC_pdt"/>
</dbReference>
<proteinExistence type="predicted"/>
<gene>
    <name evidence="2" type="ORF">SAMN02745163_00461</name>
</gene>
<dbReference type="GO" id="GO:0005886">
    <property type="term" value="C:plasma membrane"/>
    <property type="evidence" value="ECO:0007669"/>
    <property type="project" value="TreeGrafter"/>
</dbReference>
<name>A0A1M6CGL2_9CLOT</name>
<evidence type="ECO:0000313" key="3">
    <source>
        <dbReference type="Proteomes" id="UP000184310"/>
    </source>
</evidence>
<dbReference type="AlphaFoldDB" id="A0A1M6CGL2"/>
<evidence type="ECO:0000256" key="1">
    <source>
        <dbReference type="SAM" id="Phobius"/>
    </source>
</evidence>
<feature type="transmembrane region" description="Helical" evidence="1">
    <location>
        <begin position="668"/>
        <end position="687"/>
    </location>
</feature>
<dbReference type="PANTHER" id="PTHR30287">
    <property type="entry name" value="MEMBRANE COMPONENT OF PREDICTED ABC SUPERFAMILY METABOLITE UPTAKE TRANSPORTER"/>
    <property type="match status" value="1"/>
</dbReference>
<sequence length="792" mass="89498">MKLREILKLYNFRKFKKEKILLSFTALSIFIAVLVSLMVPQIAESHKRYMESNIRLLNGGDLKIRTRYLSNEFNEVIKDAIDKGFEVKSKDVETGFFYLDSGKKVVGSIIVDGKSYNKNSENDYNLKENEAVLCSRIAKNLNIKVGDKINVNASITGKREYTVKAIETLASGVDKDSEILGYGKLGRNKESLEKDKNLVTKNGMVIINGKEYKALSEKLRNVENGYEYTTLDERRKEVKGEISREVAVLSIVTTLSYILSALGIISTTIMLLIKRKRDIAILKMLNVSSKILKRSMKVELGIIVGLPLILASISSIYFSKVFLRINNIEDLCTLNDKLPIILKGSLFNVFMFLIILNVALLTSNAIQPLSIIREDQTLVKKYIKRTAKITILLIPVMLIVYAIFIGQISSALSSIGILLFILIFFVAISIILKLLQLVPFRNTFWIYSIKTIKKNFSSFVLVILSITLTLFLILIGFNMDKTIRDAFNKSVDSTLPYNYMIGPQEGENIDSILKNDANISGYSKLYEYEGKVLNKGVKFRSATIAQIKENEYGTKFKILEGNDIYEGEKGGCLVSQEFIRETGVKFGEILNIETEQGNVDIKIKGIYDGGKIDSHKIITDFVRETNDIGYIVKANNDQWTNKIKKSCVMHIGIVGESFAEVAKEFLKLFKGLCFIAIFSSLLFNINMGFMSYMGEERDETIIRALGIGRRFNIKHEIIKFFIVMLASVIMATTLYNLIINSILKGFMGVTSNISIQMFGLIIIISFVLGIISFLFPINKLNNNKSYTILREE</sequence>
<accession>A0A1M6CGL2</accession>
<dbReference type="STRING" id="1121302.SAMN02745163_00461"/>
<feature type="transmembrane region" description="Helical" evidence="1">
    <location>
        <begin position="246"/>
        <end position="273"/>
    </location>
</feature>
<dbReference type="RefSeq" id="WP_072984887.1">
    <property type="nucleotide sequence ID" value="NZ_FQZB01000004.1"/>
</dbReference>
<feature type="transmembrane region" description="Helical" evidence="1">
    <location>
        <begin position="20"/>
        <end position="39"/>
    </location>
</feature>
<dbReference type="OrthoDB" id="1884346at2"/>
<feature type="transmembrane region" description="Helical" evidence="1">
    <location>
        <begin position="346"/>
        <end position="366"/>
    </location>
</feature>
<keyword evidence="1" id="KW-1133">Transmembrane helix</keyword>